<accession>A0A1T5N2D1</accession>
<feature type="domain" description="Methyltransferase FkbM" evidence="1">
    <location>
        <begin position="99"/>
        <end position="237"/>
    </location>
</feature>
<dbReference type="InterPro" id="IPR006342">
    <property type="entry name" value="FkbM_mtfrase"/>
</dbReference>
<dbReference type="PANTHER" id="PTHR34203:SF15">
    <property type="entry name" value="SLL1173 PROTEIN"/>
    <property type="match status" value="1"/>
</dbReference>
<keyword evidence="2" id="KW-0489">Methyltransferase</keyword>
<dbReference type="SUPFAM" id="SSF53335">
    <property type="entry name" value="S-adenosyl-L-methionine-dependent methyltransferases"/>
    <property type="match status" value="1"/>
</dbReference>
<dbReference type="Gene3D" id="3.40.50.150">
    <property type="entry name" value="Vaccinia Virus protein VP39"/>
    <property type="match status" value="1"/>
</dbReference>
<dbReference type="GO" id="GO:0032259">
    <property type="term" value="P:methylation"/>
    <property type="evidence" value="ECO:0007669"/>
    <property type="project" value="UniProtKB-KW"/>
</dbReference>
<gene>
    <name evidence="2" type="ORF">SAMN05660461_0037</name>
</gene>
<dbReference type="GO" id="GO:0008168">
    <property type="term" value="F:methyltransferase activity"/>
    <property type="evidence" value="ECO:0007669"/>
    <property type="project" value="UniProtKB-KW"/>
</dbReference>
<dbReference type="Proteomes" id="UP000190166">
    <property type="component" value="Unassembled WGS sequence"/>
</dbReference>
<dbReference type="AlphaFoldDB" id="A0A1T5N2D1"/>
<dbReference type="RefSeq" id="WP_079467406.1">
    <property type="nucleotide sequence ID" value="NZ_FUZZ01000001.1"/>
</dbReference>
<dbReference type="InterPro" id="IPR029063">
    <property type="entry name" value="SAM-dependent_MTases_sf"/>
</dbReference>
<evidence type="ECO:0000313" key="3">
    <source>
        <dbReference type="Proteomes" id="UP000190166"/>
    </source>
</evidence>
<protein>
    <submittedName>
        <fullName evidence="2">Methyltransferase, FkbM family</fullName>
    </submittedName>
</protein>
<keyword evidence="3" id="KW-1185">Reference proteome</keyword>
<dbReference type="STRING" id="393003.SAMN05660461_0037"/>
<reference evidence="3" key="1">
    <citation type="submission" date="2017-02" db="EMBL/GenBank/DDBJ databases">
        <authorList>
            <person name="Varghese N."/>
            <person name="Submissions S."/>
        </authorList>
    </citation>
    <scope>NUCLEOTIDE SEQUENCE [LARGE SCALE GENOMIC DNA]</scope>
    <source>
        <strain evidence="3">DSM 18108</strain>
    </source>
</reference>
<organism evidence="2 3">
    <name type="scientific">Chitinophaga ginsengisegetis</name>
    <dbReference type="NCBI Taxonomy" id="393003"/>
    <lineage>
        <taxon>Bacteria</taxon>
        <taxon>Pseudomonadati</taxon>
        <taxon>Bacteroidota</taxon>
        <taxon>Chitinophagia</taxon>
        <taxon>Chitinophagales</taxon>
        <taxon>Chitinophagaceae</taxon>
        <taxon>Chitinophaga</taxon>
    </lineage>
</organism>
<evidence type="ECO:0000313" key="2">
    <source>
        <dbReference type="EMBL" id="SKC94627.1"/>
    </source>
</evidence>
<sequence>MKDQAYYPSWKNVSKYRQYLAYFSEYIRYNDWKSLQASLKLVLLNKPSLSEWKAKSAMGLFRIRGGTTDFQFINYAYEKRVRDFLKEQVENRNIDGFIDIGACIGEYDVWLAGKGIPCVAFEPVNYKAVQENIGLNHVEGKVKLYACGLGSKQEKVNFNIMSTVTGSSYIDRDCDKEGNIPIEKLDDLIPELGFDLRGKIIVKLDVEGMETEVLEGARNFISKAEHLRIIFERYEGDNTVNDKLSSLANFTFDRIDQFNYLATKI</sequence>
<dbReference type="Pfam" id="PF05050">
    <property type="entry name" value="Methyltransf_21"/>
    <property type="match status" value="1"/>
</dbReference>
<evidence type="ECO:0000259" key="1">
    <source>
        <dbReference type="Pfam" id="PF05050"/>
    </source>
</evidence>
<keyword evidence="2" id="KW-0808">Transferase</keyword>
<proteinExistence type="predicted"/>
<dbReference type="EMBL" id="FUZZ01000001">
    <property type="protein sequence ID" value="SKC94627.1"/>
    <property type="molecule type" value="Genomic_DNA"/>
</dbReference>
<dbReference type="NCBIfam" id="TIGR01444">
    <property type="entry name" value="fkbM_fam"/>
    <property type="match status" value="1"/>
</dbReference>
<name>A0A1T5N2D1_9BACT</name>
<dbReference type="PANTHER" id="PTHR34203">
    <property type="entry name" value="METHYLTRANSFERASE, FKBM FAMILY PROTEIN"/>
    <property type="match status" value="1"/>
</dbReference>
<dbReference type="InterPro" id="IPR052514">
    <property type="entry name" value="SAM-dependent_MTase"/>
</dbReference>